<evidence type="ECO:0000256" key="1">
    <source>
        <dbReference type="ARBA" id="ARBA00022723"/>
    </source>
</evidence>
<evidence type="ECO:0000256" key="3">
    <source>
        <dbReference type="ARBA" id="ARBA00022771"/>
    </source>
</evidence>
<dbReference type="GO" id="GO:0005737">
    <property type="term" value="C:cytoplasm"/>
    <property type="evidence" value="ECO:0007669"/>
    <property type="project" value="TreeGrafter"/>
</dbReference>
<keyword evidence="7" id="KW-1185">Reference proteome</keyword>
<dbReference type="Proteomes" id="UP000283509">
    <property type="component" value="Unassembled WGS sequence"/>
</dbReference>
<reference evidence="6 7" key="2">
    <citation type="submission" date="2019-01" db="EMBL/GenBank/DDBJ databases">
        <title>The decoding of complex shrimp genome reveals the adaptation for benthos swimmer, frequently molting mechanism and breeding impact on genome.</title>
        <authorList>
            <person name="Sun Y."/>
            <person name="Gao Y."/>
            <person name="Yu Y."/>
        </authorList>
    </citation>
    <scope>NUCLEOTIDE SEQUENCE [LARGE SCALE GENOMIC DNA]</scope>
    <source>
        <tissue evidence="6">Muscle</tissue>
    </source>
</reference>
<accession>A0A3R7MXQ1</accession>
<dbReference type="SUPFAM" id="SSF57863">
    <property type="entry name" value="ArfGap/RecO-like zinc finger"/>
    <property type="match status" value="1"/>
</dbReference>
<dbReference type="InterPro" id="IPR038508">
    <property type="entry name" value="ArfGAP_dom_sf"/>
</dbReference>
<evidence type="ECO:0000256" key="5">
    <source>
        <dbReference type="SAM" id="MobiDB-lite"/>
    </source>
</evidence>
<dbReference type="Gene3D" id="1.10.220.150">
    <property type="entry name" value="Arf GTPase activating protein"/>
    <property type="match status" value="1"/>
</dbReference>
<dbReference type="PANTHER" id="PTHR46134">
    <property type="entry name" value="DRONGO, ISOFORM F"/>
    <property type="match status" value="1"/>
</dbReference>
<keyword evidence="3" id="KW-0863">Zinc-finger</keyword>
<feature type="region of interest" description="Disordered" evidence="5">
    <location>
        <begin position="263"/>
        <end position="333"/>
    </location>
</feature>
<name>A0A3R7MXQ1_PENVA</name>
<feature type="region of interest" description="Disordered" evidence="5">
    <location>
        <begin position="597"/>
        <end position="643"/>
    </location>
</feature>
<dbReference type="InterPro" id="IPR037278">
    <property type="entry name" value="ARFGAP/RecO"/>
</dbReference>
<dbReference type="GO" id="GO:0008270">
    <property type="term" value="F:zinc ion binding"/>
    <property type="evidence" value="ECO:0007669"/>
    <property type="project" value="UniProtKB-KW"/>
</dbReference>
<feature type="region of interest" description="Disordered" evidence="5">
    <location>
        <begin position="118"/>
        <end position="164"/>
    </location>
</feature>
<feature type="compositionally biased region" description="Low complexity" evidence="5">
    <location>
        <begin position="129"/>
        <end position="162"/>
    </location>
</feature>
<feature type="region of interest" description="Disordered" evidence="5">
    <location>
        <begin position="64"/>
        <end position="96"/>
    </location>
</feature>
<dbReference type="PANTHER" id="PTHR46134:SF3">
    <property type="entry name" value="ARFGAP WITH FG REPEATS 1"/>
    <property type="match status" value="1"/>
</dbReference>
<feature type="compositionally biased region" description="Low complexity" evidence="5">
    <location>
        <begin position="263"/>
        <end position="280"/>
    </location>
</feature>
<evidence type="ECO:0000313" key="7">
    <source>
        <dbReference type="Proteomes" id="UP000283509"/>
    </source>
</evidence>
<organism evidence="6 7">
    <name type="scientific">Penaeus vannamei</name>
    <name type="common">Whiteleg shrimp</name>
    <name type="synonym">Litopenaeus vannamei</name>
    <dbReference type="NCBI Taxonomy" id="6689"/>
    <lineage>
        <taxon>Eukaryota</taxon>
        <taxon>Metazoa</taxon>
        <taxon>Ecdysozoa</taxon>
        <taxon>Arthropoda</taxon>
        <taxon>Crustacea</taxon>
        <taxon>Multicrustacea</taxon>
        <taxon>Malacostraca</taxon>
        <taxon>Eumalacostraca</taxon>
        <taxon>Eucarida</taxon>
        <taxon>Decapoda</taxon>
        <taxon>Dendrobranchiata</taxon>
        <taxon>Penaeoidea</taxon>
        <taxon>Penaeidae</taxon>
        <taxon>Penaeus</taxon>
    </lineage>
</organism>
<evidence type="ECO:0000256" key="4">
    <source>
        <dbReference type="ARBA" id="ARBA00022833"/>
    </source>
</evidence>
<protein>
    <submittedName>
        <fullName evidence="6">Putative HIV-1 rev binding protein, hrbl</fullName>
    </submittedName>
</protein>
<dbReference type="GO" id="GO:0016020">
    <property type="term" value="C:membrane"/>
    <property type="evidence" value="ECO:0007669"/>
    <property type="project" value="TreeGrafter"/>
</dbReference>
<comment type="caution">
    <text evidence="6">The sequence shown here is derived from an EMBL/GenBank/DDBJ whole genome shotgun (WGS) entry which is preliminary data.</text>
</comment>
<feature type="region of interest" description="Disordered" evidence="5">
    <location>
        <begin position="449"/>
        <end position="475"/>
    </location>
</feature>
<reference evidence="6 7" key="1">
    <citation type="submission" date="2018-04" db="EMBL/GenBank/DDBJ databases">
        <authorList>
            <person name="Zhang X."/>
            <person name="Yuan J."/>
            <person name="Li F."/>
            <person name="Xiang J."/>
        </authorList>
    </citation>
    <scope>NUCLEOTIDE SEQUENCE [LARGE SCALE GENOMIC DNA]</scope>
    <source>
        <tissue evidence="6">Muscle</tissue>
    </source>
</reference>
<dbReference type="STRING" id="6689.A0A3R7MXQ1"/>
<proteinExistence type="predicted"/>
<gene>
    <name evidence="6" type="ORF">C7M84_009423</name>
</gene>
<feature type="compositionally biased region" description="Polar residues" evidence="5">
    <location>
        <begin position="612"/>
        <end position="621"/>
    </location>
</feature>
<keyword evidence="1" id="KW-0479">Metal-binding</keyword>
<feature type="compositionally biased region" description="Low complexity" evidence="5">
    <location>
        <begin position="69"/>
        <end position="87"/>
    </location>
</feature>
<evidence type="ECO:0000256" key="2">
    <source>
        <dbReference type="ARBA" id="ARBA00022737"/>
    </source>
</evidence>
<evidence type="ECO:0000313" key="6">
    <source>
        <dbReference type="EMBL" id="ROT72180.1"/>
    </source>
</evidence>
<keyword evidence="4" id="KW-0862">Zinc</keyword>
<feature type="compositionally biased region" description="Low complexity" evidence="5">
    <location>
        <begin position="622"/>
        <end position="643"/>
    </location>
</feature>
<dbReference type="EMBL" id="QCYY01002194">
    <property type="protein sequence ID" value="ROT72180.1"/>
    <property type="molecule type" value="Genomic_DNA"/>
</dbReference>
<dbReference type="AlphaFoldDB" id="A0A3R7MXQ1"/>
<keyword evidence="2" id="KW-0677">Repeat</keyword>
<dbReference type="InterPro" id="IPR052248">
    <property type="entry name" value="Arf-GAP_FG-repeat_protein"/>
</dbReference>
<feature type="compositionally biased region" description="Polar residues" evidence="5">
    <location>
        <begin position="118"/>
        <end position="128"/>
    </location>
</feature>
<sequence length="850" mass="90272">MASFTPEEIEQIKSKGNQYCQAVWLGLYDAKANPFPDTKDEHKIRDFMILKYEKKRFHVEPSIALKNMPPQTSSANSSNASTPSSETSNKKRLGEGHGGRGAVIIVIWCQYPSLSLSPEDQSQNNQDVQSCSPPQGESSCPPSPSPSSLAPPSQPSTCTPSPRLSPARFSGWEAFDGEEASAATPLIPMAESFPYPPSACHDASGRATNKGKHGSGIIFAAGVSAQFVCPTNPNFAACWRDECSTSSLSASLPSSSAFKSSNFPSSSTLTHSSSTSNLPHHSSKNKDPEVPSVTSATPLLSTVEERTSNSIKASDIETAERNLTPAKRSSQARRASEQAFTYAALNVDAVCSGASPPVTNVMERAEGMKGSAGSSFHLNNKSNEIGSKCFAAFLSSTSKLSGTSYQNLASGNAHTSSPSDLDEVSFGIEQLTSARKESFDEIMFEMPVSTEKESRTTMGDEEETNPFVPNVGSPSASTGDISVFDNAPLFSKKKSEATKPIPIASSVKVAGRMSSSCLSTFPLHASPTTNPFVSVSQLATNPQQVVQPLGNQGYAGSYDSSRNNDVFLHERRGGQLFRDLCTDSSMTLPNYLFAGSTTSNKSTPSGPPPFSNNPLTPMTPGSSSALPTSSSSASSATTALSNNPTQDRYAALKDLDEEFKTQKESETASGAWELARTLMETTKFLQCIWYFIFLHEWGWDNVWLSKLLFWQCFWTGLSNGSGGAGGGAGGVFGTPPTNNGTSWANFSGANPFSAPQTQQGFGSVVQPSLFGTTPDPNFNQFSPSGPMNGTAAAAAAATTNNGAWASFSQQPPQQPQPNPKMQWMTSNGTANPFMAAPQLPSNGTSYNPFL</sequence>